<keyword evidence="4" id="KW-0808">Transferase</keyword>
<dbReference type="InterPro" id="IPR023095">
    <property type="entry name" value="Ade_MeTrfase_dom_2"/>
</dbReference>
<comment type="similarity">
    <text evidence="1">Belongs to the N(4)/N(6)-methyltransferase family.</text>
</comment>
<dbReference type="Gene3D" id="1.10.1020.10">
    <property type="entry name" value="Adenine-specific Methyltransferase, Domain 2"/>
    <property type="match status" value="1"/>
</dbReference>
<evidence type="ECO:0000313" key="7">
    <source>
        <dbReference type="EMBL" id="CAB4733376.1"/>
    </source>
</evidence>
<dbReference type="PRINTS" id="PR00505">
    <property type="entry name" value="D12N6MTFRASE"/>
</dbReference>
<evidence type="ECO:0000256" key="5">
    <source>
        <dbReference type="ARBA" id="ARBA00022691"/>
    </source>
</evidence>
<dbReference type="EMBL" id="CAEZYK010000107">
    <property type="protein sequence ID" value="CAB4733376.1"/>
    <property type="molecule type" value="Genomic_DNA"/>
</dbReference>
<evidence type="ECO:0000256" key="4">
    <source>
        <dbReference type="ARBA" id="ARBA00022679"/>
    </source>
</evidence>
<dbReference type="EC" id="2.1.1.72" evidence="2"/>
<dbReference type="GO" id="GO:0032259">
    <property type="term" value="P:methylation"/>
    <property type="evidence" value="ECO:0007669"/>
    <property type="project" value="UniProtKB-KW"/>
</dbReference>
<dbReference type="EMBL" id="CAFBOF010000029">
    <property type="protein sequence ID" value="CAB4982366.1"/>
    <property type="molecule type" value="Genomic_DNA"/>
</dbReference>
<name>A0A6J6SEN6_9ZZZZ</name>
<protein>
    <recommendedName>
        <fullName evidence="2">site-specific DNA-methyltransferase (adenine-specific)</fullName>
        <ecNumber evidence="2">2.1.1.72</ecNumber>
    </recommendedName>
</protein>
<dbReference type="GO" id="GO:0009307">
    <property type="term" value="P:DNA restriction-modification system"/>
    <property type="evidence" value="ECO:0007669"/>
    <property type="project" value="InterPro"/>
</dbReference>
<dbReference type="GO" id="GO:0009007">
    <property type="term" value="F:site-specific DNA-methyltransferase (adenine-specific) activity"/>
    <property type="evidence" value="ECO:0007669"/>
    <property type="project" value="UniProtKB-EC"/>
</dbReference>
<dbReference type="InterPro" id="IPR002052">
    <property type="entry name" value="DNA_methylase_N6_adenine_CS"/>
</dbReference>
<dbReference type="AlphaFoldDB" id="A0A6J6SEN6"/>
<dbReference type="SUPFAM" id="SSF53335">
    <property type="entry name" value="S-adenosyl-L-methionine-dependent methyltransferases"/>
    <property type="match status" value="1"/>
</dbReference>
<dbReference type="Gene3D" id="3.40.50.150">
    <property type="entry name" value="Vaccinia Virus protein VP39"/>
    <property type="match status" value="1"/>
</dbReference>
<keyword evidence="5" id="KW-0949">S-adenosyl-L-methionine</keyword>
<dbReference type="GO" id="GO:0003676">
    <property type="term" value="F:nucleic acid binding"/>
    <property type="evidence" value="ECO:0007669"/>
    <property type="project" value="InterPro"/>
</dbReference>
<dbReference type="Pfam" id="PF02086">
    <property type="entry name" value="MethyltransfD12"/>
    <property type="match status" value="1"/>
</dbReference>
<gene>
    <name evidence="7" type="ORF">UFOPK2683_01424</name>
    <name evidence="8" type="ORF">UFOPK3897_01190</name>
</gene>
<evidence type="ECO:0000313" key="8">
    <source>
        <dbReference type="EMBL" id="CAB4982366.1"/>
    </source>
</evidence>
<evidence type="ECO:0000256" key="6">
    <source>
        <dbReference type="ARBA" id="ARBA00047942"/>
    </source>
</evidence>
<sequence>MIKYLGSKKRLLPVLGDLFSRSGAETALDLFTGTTRVAQEMKRRGGHVTAVDLARYSKVFADCWIATDRNEVDQKALSDALAHLSSLKGVSGYFTETFCVQSRFFQPFNGKRVDAIRDVLESDYSDSPLFPILLTSLILATDRVDSTAGVQMAYIKKWADRSFKELELRVPDLLENSGISIQGDAVALAPDFPHVDYAYLDPPYNQHRYFSNYHIWETLVAWDRPEHYGVACKRIDTRDDSTKSRFNEKRNMPLAFESVVRTLDTDVMVISYNDESWVGKDHLLSMCERFDEVRFLAFDSKRYVGAQIGIFNPSGEIVGEVSHLRNKEWVVVAGPRGVVKNMTDHVLTDDHGNVVPASGRQPKLF</sequence>
<dbReference type="InterPro" id="IPR029063">
    <property type="entry name" value="SAM-dependent_MTases_sf"/>
</dbReference>
<comment type="catalytic activity">
    <reaction evidence="6">
        <text>a 2'-deoxyadenosine in DNA + S-adenosyl-L-methionine = an N(6)-methyl-2'-deoxyadenosine in DNA + S-adenosyl-L-homocysteine + H(+)</text>
        <dbReference type="Rhea" id="RHEA:15197"/>
        <dbReference type="Rhea" id="RHEA-COMP:12418"/>
        <dbReference type="Rhea" id="RHEA-COMP:12419"/>
        <dbReference type="ChEBI" id="CHEBI:15378"/>
        <dbReference type="ChEBI" id="CHEBI:57856"/>
        <dbReference type="ChEBI" id="CHEBI:59789"/>
        <dbReference type="ChEBI" id="CHEBI:90615"/>
        <dbReference type="ChEBI" id="CHEBI:90616"/>
        <dbReference type="EC" id="2.1.1.72"/>
    </reaction>
</comment>
<evidence type="ECO:0000256" key="3">
    <source>
        <dbReference type="ARBA" id="ARBA00022603"/>
    </source>
</evidence>
<accession>A0A6J6SEN6</accession>
<dbReference type="InterPro" id="IPR012327">
    <property type="entry name" value="MeTrfase_D12"/>
</dbReference>
<dbReference type="PROSITE" id="PS00092">
    <property type="entry name" value="N6_MTASE"/>
    <property type="match status" value="1"/>
</dbReference>
<proteinExistence type="inferred from homology"/>
<organism evidence="7">
    <name type="scientific">freshwater metagenome</name>
    <dbReference type="NCBI Taxonomy" id="449393"/>
    <lineage>
        <taxon>unclassified sequences</taxon>
        <taxon>metagenomes</taxon>
        <taxon>ecological metagenomes</taxon>
    </lineage>
</organism>
<evidence type="ECO:0000256" key="2">
    <source>
        <dbReference type="ARBA" id="ARBA00011900"/>
    </source>
</evidence>
<reference evidence="7" key="1">
    <citation type="submission" date="2020-05" db="EMBL/GenBank/DDBJ databases">
        <authorList>
            <person name="Chiriac C."/>
            <person name="Salcher M."/>
            <person name="Ghai R."/>
            <person name="Kavagutti S V."/>
        </authorList>
    </citation>
    <scope>NUCLEOTIDE SEQUENCE</scope>
</reference>
<keyword evidence="3" id="KW-0489">Methyltransferase</keyword>
<evidence type="ECO:0000256" key="1">
    <source>
        <dbReference type="ARBA" id="ARBA00006594"/>
    </source>
</evidence>